<dbReference type="Pfam" id="PF00486">
    <property type="entry name" value="Trans_reg_C"/>
    <property type="match status" value="1"/>
</dbReference>
<evidence type="ECO:0000256" key="3">
    <source>
        <dbReference type="ARBA" id="ARBA00023012"/>
    </source>
</evidence>
<dbReference type="SMART" id="SM00862">
    <property type="entry name" value="Trans_reg_C"/>
    <property type="match status" value="1"/>
</dbReference>
<feature type="domain" description="OmpR/PhoB-type" evidence="11">
    <location>
        <begin position="144"/>
        <end position="247"/>
    </location>
</feature>
<evidence type="ECO:0000256" key="9">
    <source>
        <dbReference type="PROSITE-ProRule" id="PRU01091"/>
    </source>
</evidence>
<name>C0CMJ1_BLAHS</name>
<dbReference type="GO" id="GO:0000156">
    <property type="term" value="F:phosphorelay response regulator activity"/>
    <property type="evidence" value="ECO:0007669"/>
    <property type="project" value="TreeGrafter"/>
</dbReference>
<proteinExistence type="predicted"/>
<dbReference type="EMBL" id="ACBZ01000110">
    <property type="protein sequence ID" value="EEG49005.1"/>
    <property type="molecule type" value="Genomic_DNA"/>
</dbReference>
<dbReference type="InterPro" id="IPR001789">
    <property type="entry name" value="Sig_transdc_resp-reg_receiver"/>
</dbReference>
<dbReference type="GO" id="GO:0032993">
    <property type="term" value="C:protein-DNA complex"/>
    <property type="evidence" value="ECO:0007669"/>
    <property type="project" value="TreeGrafter"/>
</dbReference>
<protein>
    <recommendedName>
        <fullName evidence="1">Stage 0 sporulation protein A homolog</fullName>
    </recommendedName>
</protein>
<keyword evidence="3" id="KW-0902">Two-component regulatory system</keyword>
<reference evidence="12 13" key="2">
    <citation type="submission" date="2009-02" db="EMBL/GenBank/DDBJ databases">
        <title>Draft genome sequence of Blautia hydrogenotrophica DSM 10507 (Ruminococcus hydrogenotrophicus DSM 10507).</title>
        <authorList>
            <person name="Sudarsanam P."/>
            <person name="Ley R."/>
            <person name="Guruge J."/>
            <person name="Turnbaugh P.J."/>
            <person name="Mahowald M."/>
            <person name="Liep D."/>
            <person name="Gordon J."/>
        </authorList>
    </citation>
    <scope>NUCLEOTIDE SEQUENCE [LARGE SCALE GENOMIC DNA]</scope>
    <source>
        <strain evidence="13">DSM 10507 / JCM 14656 / S5a33</strain>
    </source>
</reference>
<dbReference type="Gene3D" id="1.10.10.10">
    <property type="entry name" value="Winged helix-like DNA-binding domain superfamily/Winged helix DNA-binding domain"/>
    <property type="match status" value="1"/>
</dbReference>
<evidence type="ECO:0000256" key="6">
    <source>
        <dbReference type="ARBA" id="ARBA00023163"/>
    </source>
</evidence>
<feature type="domain" description="Response regulatory" evidence="10">
    <location>
        <begin position="18"/>
        <end position="132"/>
    </location>
</feature>
<dbReference type="InterPro" id="IPR036388">
    <property type="entry name" value="WH-like_DNA-bd_sf"/>
</dbReference>
<dbReference type="PROSITE" id="PS50110">
    <property type="entry name" value="RESPONSE_REGULATORY"/>
    <property type="match status" value="1"/>
</dbReference>
<dbReference type="CDD" id="cd00383">
    <property type="entry name" value="trans_reg_C"/>
    <property type="match status" value="1"/>
</dbReference>
<gene>
    <name evidence="12" type="ORF">RUMHYD_02076</name>
</gene>
<organism evidence="12 13">
    <name type="scientific">Blautia hydrogenotrophica (strain DSM 10507 / JCM 14656 / S5a33)</name>
    <name type="common">Ruminococcus hydrogenotrophicus</name>
    <dbReference type="NCBI Taxonomy" id="476272"/>
    <lineage>
        <taxon>Bacteria</taxon>
        <taxon>Bacillati</taxon>
        <taxon>Bacillota</taxon>
        <taxon>Clostridia</taxon>
        <taxon>Lachnospirales</taxon>
        <taxon>Lachnospiraceae</taxon>
        <taxon>Blautia</taxon>
    </lineage>
</organism>
<dbReference type="InterPro" id="IPR001867">
    <property type="entry name" value="OmpR/PhoB-type_DNA-bd"/>
</dbReference>
<evidence type="ECO:0000256" key="8">
    <source>
        <dbReference type="PROSITE-ProRule" id="PRU00169"/>
    </source>
</evidence>
<keyword evidence="4" id="KW-0805">Transcription regulation</keyword>
<dbReference type="GO" id="GO:0005829">
    <property type="term" value="C:cytosol"/>
    <property type="evidence" value="ECO:0007669"/>
    <property type="project" value="TreeGrafter"/>
</dbReference>
<evidence type="ECO:0000313" key="12">
    <source>
        <dbReference type="EMBL" id="EEG49005.1"/>
    </source>
</evidence>
<dbReference type="AlphaFoldDB" id="C0CMJ1"/>
<dbReference type="PANTHER" id="PTHR48111:SF40">
    <property type="entry name" value="PHOSPHATE REGULON TRANSCRIPTIONAL REGULATORY PROTEIN PHOB"/>
    <property type="match status" value="1"/>
</dbReference>
<dbReference type="PROSITE" id="PS51755">
    <property type="entry name" value="OMPR_PHOB"/>
    <property type="match status" value="1"/>
</dbReference>
<dbReference type="InterPro" id="IPR016032">
    <property type="entry name" value="Sig_transdc_resp-reg_C-effctor"/>
</dbReference>
<dbReference type="GO" id="GO:0000976">
    <property type="term" value="F:transcription cis-regulatory region binding"/>
    <property type="evidence" value="ECO:0007669"/>
    <property type="project" value="TreeGrafter"/>
</dbReference>
<dbReference type="Proteomes" id="UP000003100">
    <property type="component" value="Unassembled WGS sequence"/>
</dbReference>
<dbReference type="eggNOG" id="COG0745">
    <property type="taxonomic scope" value="Bacteria"/>
</dbReference>
<dbReference type="Gene3D" id="3.40.50.2300">
    <property type="match status" value="1"/>
</dbReference>
<dbReference type="RefSeq" id="WP_005949120.1">
    <property type="nucleotide sequence ID" value="NZ_CP136423.1"/>
</dbReference>
<keyword evidence="5 9" id="KW-0238">DNA-binding</keyword>
<dbReference type="HOGENOM" id="CLU_000445_30_4_9"/>
<evidence type="ECO:0000256" key="4">
    <source>
        <dbReference type="ARBA" id="ARBA00023015"/>
    </source>
</evidence>
<accession>C0CMJ1</accession>
<feature type="DNA-binding region" description="OmpR/PhoB-type" evidence="9">
    <location>
        <begin position="144"/>
        <end position="247"/>
    </location>
</feature>
<evidence type="ECO:0000256" key="1">
    <source>
        <dbReference type="ARBA" id="ARBA00018672"/>
    </source>
</evidence>
<dbReference type="GO" id="GO:0006355">
    <property type="term" value="P:regulation of DNA-templated transcription"/>
    <property type="evidence" value="ECO:0007669"/>
    <property type="project" value="InterPro"/>
</dbReference>
<keyword evidence="6" id="KW-0804">Transcription</keyword>
<keyword evidence="13" id="KW-1185">Reference proteome</keyword>
<comment type="function">
    <text evidence="7">May play the central regulatory role in sporulation. It may be an element of the effector pathway responsible for the activation of sporulation genes in response to nutritional stress. Spo0A may act in concert with spo0H (a sigma factor) to control the expression of some genes that are critical to the sporulation process.</text>
</comment>
<dbReference type="SUPFAM" id="SSF52172">
    <property type="entry name" value="CheY-like"/>
    <property type="match status" value="1"/>
</dbReference>
<dbReference type="PANTHER" id="PTHR48111">
    <property type="entry name" value="REGULATOR OF RPOS"/>
    <property type="match status" value="1"/>
</dbReference>
<evidence type="ECO:0000259" key="10">
    <source>
        <dbReference type="PROSITE" id="PS50110"/>
    </source>
</evidence>
<dbReference type="Gene3D" id="6.10.250.690">
    <property type="match status" value="1"/>
</dbReference>
<evidence type="ECO:0000256" key="2">
    <source>
        <dbReference type="ARBA" id="ARBA00022553"/>
    </source>
</evidence>
<evidence type="ECO:0000259" key="11">
    <source>
        <dbReference type="PROSITE" id="PS51755"/>
    </source>
</evidence>
<dbReference type="PATRIC" id="fig|476272.21.peg.1505"/>
<dbReference type="InterPro" id="IPR039420">
    <property type="entry name" value="WalR-like"/>
</dbReference>
<dbReference type="InterPro" id="IPR011006">
    <property type="entry name" value="CheY-like_superfamily"/>
</dbReference>
<evidence type="ECO:0000313" key="13">
    <source>
        <dbReference type="Proteomes" id="UP000003100"/>
    </source>
</evidence>
<dbReference type="SMART" id="SM00448">
    <property type="entry name" value="REC"/>
    <property type="match status" value="1"/>
</dbReference>
<dbReference type="GeneID" id="86820877"/>
<reference evidence="12 13" key="1">
    <citation type="submission" date="2009-01" db="EMBL/GenBank/DDBJ databases">
        <authorList>
            <person name="Fulton L."/>
            <person name="Clifton S."/>
            <person name="Fulton B."/>
            <person name="Xu J."/>
            <person name="Minx P."/>
            <person name="Pepin K.H."/>
            <person name="Johnson M."/>
            <person name="Bhonagiri V."/>
            <person name="Nash W.E."/>
            <person name="Mardis E.R."/>
            <person name="Wilson R.K."/>
        </authorList>
    </citation>
    <scope>NUCLEOTIDE SEQUENCE [LARGE SCALE GENOMIC DNA]</scope>
    <source>
        <strain evidence="13">DSM 10507 / JCM 14656 / S5a33</strain>
    </source>
</reference>
<feature type="modified residue" description="4-aspartylphosphate" evidence="8">
    <location>
        <position position="68"/>
    </location>
</feature>
<evidence type="ECO:0000256" key="5">
    <source>
        <dbReference type="ARBA" id="ARBA00023125"/>
    </source>
</evidence>
<sequence>MEVRVTASSNVKRMRQAKLLIVDDNRELCELLEGILRKEGYEQVRAVYSCAGAEMEIQREKPDLMILDVNFPGEDGFSFFQRIQKRTDLPVLFLSARDGNEDRITGLGLGADDYMTKPFLPKELTLRVAAILRRTYREEDSWEELRYQIGEREVDLAAGVVRIPDGSQTKELGLTNKEFQLLKLFLENRGRILTFDLLSESVWGENYYGYENTLMVHIRKLREKIEENPSSPRYLITVKGLGYRLLKE</sequence>
<keyword evidence="2 8" id="KW-0597">Phosphoprotein</keyword>
<evidence type="ECO:0000256" key="7">
    <source>
        <dbReference type="ARBA" id="ARBA00024867"/>
    </source>
</evidence>
<dbReference type="SUPFAM" id="SSF46894">
    <property type="entry name" value="C-terminal effector domain of the bipartite response regulators"/>
    <property type="match status" value="1"/>
</dbReference>
<dbReference type="Pfam" id="PF00072">
    <property type="entry name" value="Response_reg"/>
    <property type="match status" value="1"/>
</dbReference>